<feature type="domain" description="GIY-YIG" evidence="1">
    <location>
        <begin position="1"/>
        <end position="77"/>
    </location>
</feature>
<keyword evidence="3" id="KW-1185">Reference proteome</keyword>
<accession>A0A410G2H5</accession>
<dbReference type="OrthoDB" id="1203060at2"/>
<proteinExistence type="predicted"/>
<dbReference type="EMBL" id="CP034951">
    <property type="protein sequence ID" value="QAA81497.1"/>
    <property type="molecule type" value="Genomic_DNA"/>
</dbReference>
<name>A0A410G2H5_9FLAO</name>
<evidence type="ECO:0000259" key="1">
    <source>
        <dbReference type="PROSITE" id="PS50164"/>
    </source>
</evidence>
<gene>
    <name evidence="2" type="ORF">EI546_07065</name>
</gene>
<sequence>MQYYVYILYSSAINRYYIGHTGEPIEERLRKHLSNHSGFTSKAKDWEIKYTERFRTKSEAYTRELYIKRKKSVKFIQNLISSAGYPPIPNGTDG</sequence>
<dbReference type="CDD" id="cd10449">
    <property type="entry name" value="GIY-YIG_SLX1_like"/>
    <property type="match status" value="1"/>
</dbReference>
<reference evidence="2 3" key="1">
    <citation type="submission" date="2019-01" db="EMBL/GenBank/DDBJ databases">
        <title>Complete genome sequencing of Aequorivita sp. H23M31.</title>
        <authorList>
            <person name="Bae J.-W."/>
        </authorList>
    </citation>
    <scope>NUCLEOTIDE SEQUENCE [LARGE SCALE GENOMIC DNA]</scope>
    <source>
        <strain evidence="2 3">H23M31</strain>
    </source>
</reference>
<dbReference type="Pfam" id="PF01541">
    <property type="entry name" value="GIY-YIG"/>
    <property type="match status" value="1"/>
</dbReference>
<dbReference type="InterPro" id="IPR035901">
    <property type="entry name" value="GIY-YIG_endonuc_sf"/>
</dbReference>
<dbReference type="Gene3D" id="3.40.1440.10">
    <property type="entry name" value="GIY-YIG endonuclease"/>
    <property type="match status" value="1"/>
</dbReference>
<organism evidence="2 3">
    <name type="scientific">Aequorivita ciconiae</name>
    <dbReference type="NCBI Taxonomy" id="2494375"/>
    <lineage>
        <taxon>Bacteria</taxon>
        <taxon>Pseudomonadati</taxon>
        <taxon>Bacteroidota</taxon>
        <taxon>Flavobacteriia</taxon>
        <taxon>Flavobacteriales</taxon>
        <taxon>Flavobacteriaceae</taxon>
        <taxon>Aequorivita</taxon>
    </lineage>
</organism>
<dbReference type="PROSITE" id="PS50164">
    <property type="entry name" value="GIY_YIG"/>
    <property type="match status" value="1"/>
</dbReference>
<dbReference type="RefSeq" id="WP_128249885.1">
    <property type="nucleotide sequence ID" value="NZ_CP034951.1"/>
</dbReference>
<evidence type="ECO:0000313" key="3">
    <source>
        <dbReference type="Proteomes" id="UP000285517"/>
    </source>
</evidence>
<protein>
    <submittedName>
        <fullName evidence="2">GIY-YIG nuclease family protein</fullName>
    </submittedName>
</protein>
<dbReference type="Proteomes" id="UP000285517">
    <property type="component" value="Chromosome"/>
</dbReference>
<evidence type="ECO:0000313" key="2">
    <source>
        <dbReference type="EMBL" id="QAA81497.1"/>
    </source>
</evidence>
<dbReference type="SUPFAM" id="SSF82771">
    <property type="entry name" value="GIY-YIG endonuclease"/>
    <property type="match status" value="1"/>
</dbReference>
<dbReference type="KEGG" id="aev:EI546_07065"/>
<dbReference type="AlphaFoldDB" id="A0A410G2H5"/>
<dbReference type="InterPro" id="IPR000305">
    <property type="entry name" value="GIY-YIG_endonuc"/>
</dbReference>